<gene>
    <name evidence="4" type="ORF">HZA61_00860</name>
</gene>
<dbReference type="Gene3D" id="1.10.8.1040">
    <property type="match status" value="1"/>
</dbReference>
<dbReference type="PROSITE" id="PS50198">
    <property type="entry name" value="PPIC_PPIASE_2"/>
    <property type="match status" value="1"/>
</dbReference>
<dbReference type="PANTHER" id="PTHR47245">
    <property type="entry name" value="PEPTIDYLPROLYL ISOMERASE"/>
    <property type="match status" value="1"/>
</dbReference>
<dbReference type="SUPFAM" id="SSF54534">
    <property type="entry name" value="FKBP-like"/>
    <property type="match status" value="1"/>
</dbReference>
<evidence type="ECO:0000256" key="2">
    <source>
        <dbReference type="SAM" id="SignalP"/>
    </source>
</evidence>
<dbReference type="AlphaFoldDB" id="A0A933W950"/>
<dbReference type="PANTHER" id="PTHR47245:SF2">
    <property type="entry name" value="PEPTIDYL-PROLYL CIS-TRANS ISOMERASE HP_0175-RELATED"/>
    <property type="match status" value="1"/>
</dbReference>
<keyword evidence="1 4" id="KW-0413">Isomerase</keyword>
<dbReference type="InterPro" id="IPR027304">
    <property type="entry name" value="Trigger_fact/SurA_dom_sf"/>
</dbReference>
<organism evidence="4 5">
    <name type="scientific">Eiseniibacteriota bacterium</name>
    <dbReference type="NCBI Taxonomy" id="2212470"/>
    <lineage>
        <taxon>Bacteria</taxon>
        <taxon>Candidatus Eiseniibacteriota</taxon>
    </lineage>
</organism>
<dbReference type="InterPro" id="IPR050245">
    <property type="entry name" value="PrsA_foldase"/>
</dbReference>
<name>A0A933W950_UNCEI</name>
<dbReference type="SUPFAM" id="SSF109998">
    <property type="entry name" value="Triger factor/SurA peptide-binding domain-like"/>
    <property type="match status" value="1"/>
</dbReference>
<accession>A0A933W950</accession>
<keyword evidence="2" id="KW-0732">Signal</keyword>
<evidence type="ECO:0000259" key="3">
    <source>
        <dbReference type="PROSITE" id="PS50198"/>
    </source>
</evidence>
<dbReference type="InterPro" id="IPR046357">
    <property type="entry name" value="PPIase_dom_sf"/>
</dbReference>
<dbReference type="GO" id="GO:0003755">
    <property type="term" value="F:peptidyl-prolyl cis-trans isomerase activity"/>
    <property type="evidence" value="ECO:0007669"/>
    <property type="project" value="UniProtKB-KW"/>
</dbReference>
<dbReference type="PROSITE" id="PS51257">
    <property type="entry name" value="PROKAR_LIPOPROTEIN"/>
    <property type="match status" value="1"/>
</dbReference>
<reference evidence="4" key="1">
    <citation type="submission" date="2020-07" db="EMBL/GenBank/DDBJ databases">
        <title>Huge and variable diversity of episymbiotic CPR bacteria and DPANN archaea in groundwater ecosystems.</title>
        <authorList>
            <person name="He C.Y."/>
            <person name="Keren R."/>
            <person name="Whittaker M."/>
            <person name="Farag I.F."/>
            <person name="Doudna J."/>
            <person name="Cate J.H.D."/>
            <person name="Banfield J.F."/>
        </authorList>
    </citation>
    <scope>NUCLEOTIDE SEQUENCE</scope>
    <source>
        <strain evidence="4">NC_groundwater_1813_Pr3_B-0.1um_71_17</strain>
    </source>
</reference>
<keyword evidence="1" id="KW-0697">Rotamase</keyword>
<feature type="signal peptide" evidence="2">
    <location>
        <begin position="1"/>
        <end position="24"/>
    </location>
</feature>
<feature type="domain" description="PpiC" evidence="3">
    <location>
        <begin position="106"/>
        <end position="218"/>
    </location>
</feature>
<feature type="chain" id="PRO_5036725883" evidence="2">
    <location>
        <begin position="25"/>
        <end position="557"/>
    </location>
</feature>
<dbReference type="InterPro" id="IPR000297">
    <property type="entry name" value="PPIase_PpiC"/>
</dbReference>
<dbReference type="Gene3D" id="3.10.50.40">
    <property type="match status" value="1"/>
</dbReference>
<proteinExistence type="predicted"/>
<dbReference type="Proteomes" id="UP000696931">
    <property type="component" value="Unassembled WGS sequence"/>
</dbReference>
<comment type="caution">
    <text evidence="4">The sequence shown here is derived from an EMBL/GenBank/DDBJ whole genome shotgun (WGS) entry which is preliminary data.</text>
</comment>
<evidence type="ECO:0000313" key="5">
    <source>
        <dbReference type="Proteomes" id="UP000696931"/>
    </source>
</evidence>
<dbReference type="Pfam" id="PF13616">
    <property type="entry name" value="Rotamase_3"/>
    <property type="match status" value="1"/>
</dbReference>
<evidence type="ECO:0000313" key="4">
    <source>
        <dbReference type="EMBL" id="MBI5168014.1"/>
    </source>
</evidence>
<dbReference type="Pfam" id="PF13145">
    <property type="entry name" value="Rotamase_2"/>
    <property type="match status" value="1"/>
</dbReference>
<dbReference type="EMBL" id="JACRIW010000008">
    <property type="protein sequence ID" value="MBI5168014.1"/>
    <property type="molecule type" value="Genomic_DNA"/>
</dbReference>
<evidence type="ECO:0000256" key="1">
    <source>
        <dbReference type="PROSITE-ProRule" id="PRU00278"/>
    </source>
</evidence>
<sequence length="557" mass="60968">MTRSFPRAASLALLFALALTSCTAGDRPVAKVGNRLITAAEFERRVQGNEMQYPANPDQARAAALDDLVKGELLLQAARGRGADTSAVYRAMAQQVAERVLAQAISEKLAPPTVAVSEAEARELWSWMAEKADVQMIYAVDEANASAAKAAIDAGQPFADVAMRFSVPGALQNNGNLGLVTPGSLVSPLDQALRSLPIGKPGGPYETPQGFFFVLVKGRQKAEVAPFESLQPALMERLRQRKRMMAMSAALVSIEKAYRGTLVAGAPQLLFRYFTQFRVGEQAPWTPNATERAQVLAKWDGGTLTFGDVLDELNKPEANKPAASVLPAIEAWMRGLMRTRIVIQEARRRHLHEEPAIARRIQAELDEYLAQGEYALAIQNVTQPTDEQAREAWDAMKANYEQLDRAHLQFVVVPDSAKAAQIAMHGGHSGTLAEAVAMADPSLKAMDVTVTFPSNDPELMTLQGRLLRMAPGDWAGPEQVAGGWRLLQLQDKVQGPREYGQLSPEVVQSVKANAWEMARNRHFELYLDSLRTVFKPTPVPENLARVAWPLPRPVGVR</sequence>
<protein>
    <submittedName>
        <fullName evidence="4">Peptidyl-prolyl cis-trans isomerase</fullName>
    </submittedName>
</protein>